<organism evidence="2 3">
    <name type="scientific">[Myrmecia] bisecta</name>
    <dbReference type="NCBI Taxonomy" id="41462"/>
    <lineage>
        <taxon>Eukaryota</taxon>
        <taxon>Viridiplantae</taxon>
        <taxon>Chlorophyta</taxon>
        <taxon>core chlorophytes</taxon>
        <taxon>Trebouxiophyceae</taxon>
        <taxon>Trebouxiales</taxon>
        <taxon>Trebouxiaceae</taxon>
        <taxon>Myrmecia</taxon>
    </lineage>
</organism>
<accession>A0AAW1Q9K4</accession>
<feature type="region of interest" description="Disordered" evidence="1">
    <location>
        <begin position="239"/>
        <end position="295"/>
    </location>
</feature>
<dbReference type="Proteomes" id="UP001489004">
    <property type="component" value="Unassembled WGS sequence"/>
</dbReference>
<proteinExistence type="predicted"/>
<comment type="caution">
    <text evidence="2">The sequence shown here is derived from an EMBL/GenBank/DDBJ whole genome shotgun (WGS) entry which is preliminary data.</text>
</comment>
<dbReference type="AlphaFoldDB" id="A0AAW1Q9K4"/>
<evidence type="ECO:0000313" key="2">
    <source>
        <dbReference type="EMBL" id="KAK9816994.1"/>
    </source>
</evidence>
<reference evidence="2 3" key="1">
    <citation type="journal article" date="2024" name="Nat. Commun.">
        <title>Phylogenomics reveals the evolutionary origins of lichenization in chlorophyte algae.</title>
        <authorList>
            <person name="Puginier C."/>
            <person name="Libourel C."/>
            <person name="Otte J."/>
            <person name="Skaloud P."/>
            <person name="Haon M."/>
            <person name="Grisel S."/>
            <person name="Petersen M."/>
            <person name="Berrin J.G."/>
            <person name="Delaux P.M."/>
            <person name="Dal Grande F."/>
            <person name="Keller J."/>
        </authorList>
    </citation>
    <scope>NUCLEOTIDE SEQUENCE [LARGE SCALE GENOMIC DNA]</scope>
    <source>
        <strain evidence="2 3">SAG 2043</strain>
    </source>
</reference>
<feature type="compositionally biased region" description="Polar residues" evidence="1">
    <location>
        <begin position="251"/>
        <end position="262"/>
    </location>
</feature>
<gene>
    <name evidence="2" type="ORF">WJX72_007969</name>
</gene>
<evidence type="ECO:0000313" key="3">
    <source>
        <dbReference type="Proteomes" id="UP001489004"/>
    </source>
</evidence>
<protein>
    <submittedName>
        <fullName evidence="2">Uncharacterized protein</fullName>
    </submittedName>
</protein>
<evidence type="ECO:0000256" key="1">
    <source>
        <dbReference type="SAM" id="MobiDB-lite"/>
    </source>
</evidence>
<name>A0AAW1Q9K4_9CHLO</name>
<keyword evidence="3" id="KW-1185">Reference proteome</keyword>
<sequence length="310" mass="33097">MHVHRWTAEGRAHDALVIVGHFGRVVHLSLRHPRLPPGMSGSLLCMPAPQAQQLDSLRRSTKPANFEQDMKALMQGIDELYTSHQELHAEMSRLDELLAELAVSVFLGHTGRQAPHVGAALALVARHRVDMLHMLEPIDQARLGAQASASSVSMTCTVAVHGMRPNQPPTSAAAAVVEALLSQGTSDGFDTPPQDHSLRSASASWAAGLMLNGRLSAMASIQGKRALLGMYATPVRPAAHDGNRKAAGGATITNPRKPQSDGSAAGEVSMRRRQQQLASDKFREQTCGSRTGVKNPGGYRAVAILSVSEQ</sequence>
<dbReference type="EMBL" id="JALJOR010000005">
    <property type="protein sequence ID" value="KAK9816994.1"/>
    <property type="molecule type" value="Genomic_DNA"/>
</dbReference>